<accession>A0A1Q9ARA4</accession>
<evidence type="ECO:0000313" key="2">
    <source>
        <dbReference type="Proteomes" id="UP000186364"/>
    </source>
</evidence>
<gene>
    <name evidence="1" type="ORF">BJF93_14170</name>
</gene>
<dbReference type="EMBL" id="MKIP01000059">
    <property type="protein sequence ID" value="OLP57973.1"/>
    <property type="molecule type" value="Genomic_DNA"/>
</dbReference>
<dbReference type="OrthoDB" id="7870498at2"/>
<dbReference type="Gene3D" id="2.10.70.10">
    <property type="entry name" value="Complement Module, domain 1"/>
    <property type="match status" value="1"/>
</dbReference>
<proteinExistence type="predicted"/>
<dbReference type="Pfam" id="PF10636">
    <property type="entry name" value="hemP"/>
    <property type="match status" value="1"/>
</dbReference>
<dbReference type="AlphaFoldDB" id="A0A1Q9ARA4"/>
<organism evidence="1 2">
    <name type="scientific">Xaviernesmea oryzae</name>
    <dbReference type="NCBI Taxonomy" id="464029"/>
    <lineage>
        <taxon>Bacteria</taxon>
        <taxon>Pseudomonadati</taxon>
        <taxon>Pseudomonadota</taxon>
        <taxon>Alphaproteobacteria</taxon>
        <taxon>Hyphomicrobiales</taxon>
        <taxon>Rhizobiaceae</taxon>
        <taxon>Rhizobium/Agrobacterium group</taxon>
        <taxon>Xaviernesmea</taxon>
    </lineage>
</organism>
<evidence type="ECO:0008006" key="3">
    <source>
        <dbReference type="Google" id="ProtNLM"/>
    </source>
</evidence>
<dbReference type="RefSeq" id="WP_083639642.1">
    <property type="nucleotide sequence ID" value="NZ_FOAM01000007.1"/>
</dbReference>
<reference evidence="1 2" key="1">
    <citation type="submission" date="2016-09" db="EMBL/GenBank/DDBJ databases">
        <title>Rhizobium sp. nov., a novel species isolated from the rice rhizosphere.</title>
        <authorList>
            <person name="Zhao J."/>
            <person name="Zhang X."/>
        </authorList>
    </citation>
    <scope>NUCLEOTIDE SEQUENCE [LARGE SCALE GENOMIC DNA]</scope>
    <source>
        <strain evidence="1 2">1.7048</strain>
    </source>
</reference>
<dbReference type="Proteomes" id="UP000186364">
    <property type="component" value="Unassembled WGS sequence"/>
</dbReference>
<comment type="caution">
    <text evidence="1">The sequence shown here is derived from an EMBL/GenBank/DDBJ whole genome shotgun (WGS) entry which is preliminary data.</text>
</comment>
<dbReference type="InterPro" id="IPR019600">
    <property type="entry name" value="Hemin_uptake_protein_HemP"/>
</dbReference>
<protein>
    <recommendedName>
        <fullName evidence="3">Hemin uptake protein HemP</fullName>
    </recommendedName>
</protein>
<evidence type="ECO:0000313" key="1">
    <source>
        <dbReference type="EMBL" id="OLP57973.1"/>
    </source>
</evidence>
<keyword evidence="2" id="KW-1185">Reference proteome</keyword>
<sequence>MQDDREAEWLTDAAPATTPVSIGSDQPEALRVLSSAALFSGTREVVIDHQGMRYRLKITRQGKLILIK</sequence>
<name>A0A1Q9ARA4_9HYPH</name>